<name>A0ABN3TJM6_9ACTN</name>
<dbReference type="InterPro" id="IPR024983">
    <property type="entry name" value="CHAT_dom"/>
</dbReference>
<evidence type="ECO:0000256" key="1">
    <source>
        <dbReference type="SAM" id="MobiDB-lite"/>
    </source>
</evidence>
<sequence>MLAGRTHANVAMALHGVRDRLTPEGAGPVGSEAFVRVYMAAYYYLARCSHLPEEECEWEVNACRFLFGLVHAADPRLVPEGLREVLDRDPQRVVPAYETVHAVGSALLLSSERDGFDEGIAASIALIAWAREEARGTPSEPHITFNLGSALVTVARCKDAPPGTREAGVRAMREALAALPAGDPFRKRMLTGLRQALAGQPPAAHPDGSPEAEITAYIRHGGPERLERAVDLLRAIIDAPTTGEQERSRRRAELGQALRIRFELTGELTDLDASIAELEAVLAAGTPDAEARATTFSLLAVAHLARYVQLQERPDLEAATRAARAACDDPATAASPAHPQRLTDRASVLTMRYRVGGDLADIDQAIDDLTFAVHTTPPSQHDHPVMLIKLAVALEERAVRTGDIKSLDAAEKLLRPLAGTPSDTGPSDAGPSDSGPHQLLARMELGDVLLARATLTGDGTGLADAIDQYAAAARASAQDIRSRLICARRWATAAVQLGALGAARTAFDVALADLLPKLAGRTLGRESQEARLRELPPLATTAATVSLLAGEAEEALVRLEQGRGVLLAQALRLRGRQDELRAASRPLADRFEQVCAELVAPHRSPEQRRQAAGDFDALVEKIRTLRGLQDFQRPPSWQKLREAAAHGPVAAINVSPLGCFALLLTPSTDGGALDHLPLKVTADDVAAHAETFHTAVAALTDPATPGLERYRHDVAMKSTLSWLGTHIAGPVLDHLGLGHPGLDRLGPGGPLPRLWWCPTGVLSLLPLHAAVLQDGAHVHDRVVSSYVPTLGSLLHARSRPAPQPGRASLAAVAVDAGPYPRLHSLDEELAVTSAMRAPRDALRDTDATPEAVLAALRTHTHAHLACHGVRDPDVPSRSRLLLHGGELTLRELAAERLPDAEFAYLSACHSAATGQELADEVLSVASAFQLCGYRHVIGSLWTVTDAMGPLLAGEVYRNLAAPDAPGPAHALHRAVATLRAHDDYNDPLFWASVVHSGP</sequence>
<evidence type="ECO:0000313" key="4">
    <source>
        <dbReference type="Proteomes" id="UP001500886"/>
    </source>
</evidence>
<organism evidence="3 4">
    <name type="scientific">Streptomyces luteosporeus</name>
    <dbReference type="NCBI Taxonomy" id="173856"/>
    <lineage>
        <taxon>Bacteria</taxon>
        <taxon>Bacillati</taxon>
        <taxon>Actinomycetota</taxon>
        <taxon>Actinomycetes</taxon>
        <taxon>Kitasatosporales</taxon>
        <taxon>Streptomycetaceae</taxon>
        <taxon>Streptomyces</taxon>
    </lineage>
</organism>
<protein>
    <recommendedName>
        <fullName evidence="2">CHAT domain-containing protein</fullName>
    </recommendedName>
</protein>
<dbReference type="EMBL" id="BAAASL010000001">
    <property type="protein sequence ID" value="GAA2707884.1"/>
    <property type="molecule type" value="Genomic_DNA"/>
</dbReference>
<gene>
    <name evidence="3" type="ORF">GCM10010315_03300</name>
</gene>
<evidence type="ECO:0000313" key="3">
    <source>
        <dbReference type="EMBL" id="GAA2707884.1"/>
    </source>
</evidence>
<dbReference type="Proteomes" id="UP001500886">
    <property type="component" value="Unassembled WGS sequence"/>
</dbReference>
<feature type="region of interest" description="Disordered" evidence="1">
    <location>
        <begin position="416"/>
        <end position="438"/>
    </location>
</feature>
<keyword evidence="4" id="KW-1185">Reference proteome</keyword>
<proteinExistence type="predicted"/>
<dbReference type="Pfam" id="PF12770">
    <property type="entry name" value="CHAT"/>
    <property type="match status" value="1"/>
</dbReference>
<accession>A0ABN3TJM6</accession>
<feature type="domain" description="CHAT" evidence="2">
    <location>
        <begin position="719"/>
        <end position="997"/>
    </location>
</feature>
<evidence type="ECO:0000259" key="2">
    <source>
        <dbReference type="Pfam" id="PF12770"/>
    </source>
</evidence>
<reference evidence="3 4" key="1">
    <citation type="journal article" date="2019" name="Int. J. Syst. Evol. Microbiol.">
        <title>The Global Catalogue of Microorganisms (GCM) 10K type strain sequencing project: providing services to taxonomists for standard genome sequencing and annotation.</title>
        <authorList>
            <consortium name="The Broad Institute Genomics Platform"/>
            <consortium name="The Broad Institute Genome Sequencing Center for Infectious Disease"/>
            <person name="Wu L."/>
            <person name="Ma J."/>
        </authorList>
    </citation>
    <scope>NUCLEOTIDE SEQUENCE [LARGE SCALE GENOMIC DNA]</scope>
    <source>
        <strain evidence="3 4">JCM 4542</strain>
    </source>
</reference>
<comment type="caution">
    <text evidence="3">The sequence shown here is derived from an EMBL/GenBank/DDBJ whole genome shotgun (WGS) entry which is preliminary data.</text>
</comment>